<reference evidence="3" key="1">
    <citation type="submission" date="2016-11" db="UniProtKB">
        <authorList>
            <consortium name="WormBaseParasite"/>
        </authorList>
    </citation>
    <scope>IDENTIFICATION</scope>
</reference>
<name>A0A1I7TI71_9PELO</name>
<dbReference type="WBParaSite" id="Csp11.Scaffold621.g6177.t1">
    <property type="protein sequence ID" value="Csp11.Scaffold621.g6177.t1"/>
    <property type="gene ID" value="Csp11.Scaffold621.g6177"/>
</dbReference>
<dbReference type="AlphaFoldDB" id="A0A1I7TI71"/>
<feature type="compositionally biased region" description="Basic and acidic residues" evidence="1">
    <location>
        <begin position="49"/>
        <end position="58"/>
    </location>
</feature>
<evidence type="ECO:0000313" key="2">
    <source>
        <dbReference type="Proteomes" id="UP000095282"/>
    </source>
</evidence>
<feature type="compositionally biased region" description="Basic and acidic residues" evidence="1">
    <location>
        <begin position="78"/>
        <end position="94"/>
    </location>
</feature>
<proteinExistence type="predicted"/>
<feature type="compositionally biased region" description="Basic residues" evidence="1">
    <location>
        <begin position="59"/>
        <end position="69"/>
    </location>
</feature>
<feature type="region of interest" description="Disordered" evidence="1">
    <location>
        <begin position="1"/>
        <end position="109"/>
    </location>
</feature>
<keyword evidence="2" id="KW-1185">Reference proteome</keyword>
<protein>
    <submittedName>
        <fullName evidence="3">BZIP domain-containing protein</fullName>
    </submittedName>
</protein>
<dbReference type="Proteomes" id="UP000095282">
    <property type="component" value="Unplaced"/>
</dbReference>
<evidence type="ECO:0000313" key="3">
    <source>
        <dbReference type="WBParaSite" id="Csp11.Scaffold621.g6177.t1"/>
    </source>
</evidence>
<accession>A0A1I7TI71</accession>
<evidence type="ECO:0000256" key="1">
    <source>
        <dbReference type="SAM" id="MobiDB-lite"/>
    </source>
</evidence>
<sequence>MAAKRTSRSPLPMAVRVSEENWGSSGEMAGFEMSTMMRSDGTATRRRRFSDQEDTANRRRERRRRRRRRYDGGISDQEATRGERSSRKIKRSLDTEESDAPVTSSRPVILEKDVKESKWRRSTTTRADWIHEDLDWTGITMEAQRRSDASWNASSDN</sequence>
<organism evidence="2 3">
    <name type="scientific">Caenorhabditis tropicalis</name>
    <dbReference type="NCBI Taxonomy" id="1561998"/>
    <lineage>
        <taxon>Eukaryota</taxon>
        <taxon>Metazoa</taxon>
        <taxon>Ecdysozoa</taxon>
        <taxon>Nematoda</taxon>
        <taxon>Chromadorea</taxon>
        <taxon>Rhabditida</taxon>
        <taxon>Rhabditina</taxon>
        <taxon>Rhabditomorpha</taxon>
        <taxon>Rhabditoidea</taxon>
        <taxon>Rhabditidae</taxon>
        <taxon>Peloderinae</taxon>
        <taxon>Caenorhabditis</taxon>
    </lineage>
</organism>